<keyword evidence="3" id="KW-1185">Reference proteome</keyword>
<dbReference type="Proteomes" id="UP000785200">
    <property type="component" value="Unassembled WGS sequence"/>
</dbReference>
<evidence type="ECO:0000313" key="3">
    <source>
        <dbReference type="Proteomes" id="UP000785200"/>
    </source>
</evidence>
<name>A0A9P6VJ17_9HELO</name>
<reference evidence="2" key="1">
    <citation type="submission" date="2019-07" db="EMBL/GenBank/DDBJ databases">
        <title>Hyphodiscus hymeniophilus genome sequencing and assembly.</title>
        <authorList>
            <person name="Kramer G."/>
            <person name="Nodwell J."/>
        </authorList>
    </citation>
    <scope>NUCLEOTIDE SEQUENCE</scope>
    <source>
        <strain evidence="2">ATCC 34498</strain>
    </source>
</reference>
<dbReference type="EMBL" id="VNKQ01000009">
    <property type="protein sequence ID" value="KAG0649026.1"/>
    <property type="molecule type" value="Genomic_DNA"/>
</dbReference>
<evidence type="ECO:0000259" key="1">
    <source>
        <dbReference type="Pfam" id="PF06985"/>
    </source>
</evidence>
<sequence length="274" mass="30598">MGTKIARLSRTGSPGKLITKAEVEPALATKWLSLCQEYHGDTCAALPSRRPDRQETPLRLIDVQQLCIVEAAGPCEYFALSYVWGDTPQQPLLQNNVEVLQQWGALIDCWHRIPQTIRDAVQLTQRMNARYLWVDSLCLVQDDESDMRSGIMSMDSIYELATLTLVAANAADATAGLPGVRKQSRVVRQMVAHINEEVSFLVIHELEAVLKNTAYNGRGWTSTACHRGNSFSRMILCISNVDILHGVKRQMMMNGLGKRTCAPNPFLLVPLYQT</sequence>
<comment type="caution">
    <text evidence="2">The sequence shown here is derived from an EMBL/GenBank/DDBJ whole genome shotgun (WGS) entry which is preliminary data.</text>
</comment>
<protein>
    <recommendedName>
        <fullName evidence="1">Heterokaryon incompatibility domain-containing protein</fullName>
    </recommendedName>
</protein>
<feature type="domain" description="Heterokaryon incompatibility" evidence="1">
    <location>
        <begin position="77"/>
        <end position="221"/>
    </location>
</feature>
<evidence type="ECO:0000313" key="2">
    <source>
        <dbReference type="EMBL" id="KAG0649026.1"/>
    </source>
</evidence>
<dbReference type="Pfam" id="PF06985">
    <property type="entry name" value="HET"/>
    <property type="match status" value="1"/>
</dbReference>
<dbReference type="AlphaFoldDB" id="A0A9P6VJ17"/>
<accession>A0A9P6VJ17</accession>
<gene>
    <name evidence="2" type="ORF">D0Z07_5064</name>
</gene>
<proteinExistence type="predicted"/>
<dbReference type="PANTHER" id="PTHR33112">
    <property type="entry name" value="DOMAIN PROTEIN, PUTATIVE-RELATED"/>
    <property type="match status" value="1"/>
</dbReference>
<organism evidence="2 3">
    <name type="scientific">Hyphodiscus hymeniophilus</name>
    <dbReference type="NCBI Taxonomy" id="353542"/>
    <lineage>
        <taxon>Eukaryota</taxon>
        <taxon>Fungi</taxon>
        <taxon>Dikarya</taxon>
        <taxon>Ascomycota</taxon>
        <taxon>Pezizomycotina</taxon>
        <taxon>Leotiomycetes</taxon>
        <taxon>Helotiales</taxon>
        <taxon>Hyphodiscaceae</taxon>
        <taxon>Hyphodiscus</taxon>
    </lineage>
</organism>
<dbReference type="OrthoDB" id="2958217at2759"/>
<dbReference type="PANTHER" id="PTHR33112:SF12">
    <property type="entry name" value="HETEROKARYON INCOMPATIBILITY DOMAIN-CONTAINING PROTEIN"/>
    <property type="match status" value="1"/>
</dbReference>
<dbReference type="InterPro" id="IPR010730">
    <property type="entry name" value="HET"/>
</dbReference>